<sequence length="307" mass="33442">MPVSSTATGLHWQVSQATSLAFVKVIMSQDPSTNHQGVSIPIFFTRTCISNYSQIFMENGSGGLMSDLEFVHSQERQVLQQPDRHPGNLELNIQIENCGVGIEIKTGGTSQDNQNTPIFVRTTTDQPNSLGGSIIIDNAQLTNVPIAVGTSAGATTLAGSTGSMTIATWAQGNIYSGTSTTPTYARSNITPATKPASLLDSSGKILNLPRPQYEAYAPDQSSRQMVPRVMVQRTIPLRSKPYLTNIMDARLFSSMQDPAQYGYCWGDVEPDPGQGNQVQRRQQPSSCAQIRQHGGQGLFESNRYRRQ</sequence>
<dbReference type="EMBL" id="CAJVPT010009430">
    <property type="protein sequence ID" value="CAG8561591.1"/>
    <property type="molecule type" value="Genomic_DNA"/>
</dbReference>
<name>A0ACA9M255_9GLOM</name>
<proteinExistence type="predicted"/>
<comment type="caution">
    <text evidence="1">The sequence shown here is derived from an EMBL/GenBank/DDBJ whole genome shotgun (WGS) entry which is preliminary data.</text>
</comment>
<protein>
    <submittedName>
        <fullName evidence="1">2125_t:CDS:1</fullName>
    </submittedName>
</protein>
<feature type="non-terminal residue" evidence="1">
    <location>
        <position position="307"/>
    </location>
</feature>
<evidence type="ECO:0000313" key="1">
    <source>
        <dbReference type="EMBL" id="CAG8561591.1"/>
    </source>
</evidence>
<reference evidence="1" key="1">
    <citation type="submission" date="2021-06" db="EMBL/GenBank/DDBJ databases">
        <authorList>
            <person name="Kallberg Y."/>
            <person name="Tangrot J."/>
            <person name="Rosling A."/>
        </authorList>
    </citation>
    <scope>NUCLEOTIDE SEQUENCE</scope>
    <source>
        <strain evidence="1">CL356</strain>
    </source>
</reference>
<evidence type="ECO:0000313" key="2">
    <source>
        <dbReference type="Proteomes" id="UP000789525"/>
    </source>
</evidence>
<organism evidence="1 2">
    <name type="scientific">Acaulospora colombiana</name>
    <dbReference type="NCBI Taxonomy" id="27376"/>
    <lineage>
        <taxon>Eukaryota</taxon>
        <taxon>Fungi</taxon>
        <taxon>Fungi incertae sedis</taxon>
        <taxon>Mucoromycota</taxon>
        <taxon>Glomeromycotina</taxon>
        <taxon>Glomeromycetes</taxon>
        <taxon>Diversisporales</taxon>
        <taxon>Acaulosporaceae</taxon>
        <taxon>Acaulospora</taxon>
    </lineage>
</organism>
<keyword evidence="2" id="KW-1185">Reference proteome</keyword>
<gene>
    <name evidence="1" type="ORF">ACOLOM_LOCUS5257</name>
</gene>
<accession>A0ACA9M255</accession>
<dbReference type="Proteomes" id="UP000789525">
    <property type="component" value="Unassembled WGS sequence"/>
</dbReference>